<dbReference type="InterPro" id="IPR020629">
    <property type="entry name" value="FPG_Glyclase"/>
</dbReference>
<dbReference type="Pfam" id="PF01149">
    <property type="entry name" value="Fapy_DNA_glyco"/>
    <property type="match status" value="1"/>
</dbReference>
<dbReference type="InterPro" id="IPR012319">
    <property type="entry name" value="FPG_cat"/>
</dbReference>
<evidence type="ECO:0000256" key="1">
    <source>
        <dbReference type="ARBA" id="ARBA00001668"/>
    </source>
</evidence>
<comment type="caution">
    <text evidence="19">The sequence shown here is derived from an EMBL/GenBank/DDBJ whole genome shotgun (WGS) entry which is preliminary data.</text>
</comment>
<dbReference type="PROSITE" id="PS51068">
    <property type="entry name" value="FPG_CAT"/>
    <property type="match status" value="1"/>
</dbReference>
<organism evidence="19 20">
    <name type="scientific">Corynebacterium pygosceleis</name>
    <dbReference type="NCBI Taxonomy" id="2800406"/>
    <lineage>
        <taxon>Bacteria</taxon>
        <taxon>Bacillati</taxon>
        <taxon>Actinomycetota</taxon>
        <taxon>Actinomycetes</taxon>
        <taxon>Mycobacteriales</taxon>
        <taxon>Corynebacteriaceae</taxon>
        <taxon>Corynebacterium</taxon>
    </lineage>
</organism>
<dbReference type="Pfam" id="PF06831">
    <property type="entry name" value="H2TH"/>
    <property type="match status" value="1"/>
</dbReference>
<dbReference type="InterPro" id="IPR010979">
    <property type="entry name" value="Ribosomal_uS13-like_H2TH"/>
</dbReference>
<keyword evidence="5" id="KW-0479">Metal-binding</keyword>
<evidence type="ECO:0000256" key="5">
    <source>
        <dbReference type="ARBA" id="ARBA00022723"/>
    </source>
</evidence>
<evidence type="ECO:0000313" key="19">
    <source>
        <dbReference type="EMBL" id="MCX7467466.1"/>
    </source>
</evidence>
<dbReference type="SUPFAM" id="SSF46946">
    <property type="entry name" value="S13-like H2TH domain"/>
    <property type="match status" value="1"/>
</dbReference>
<accession>A0A9Q4GHT3</accession>
<keyword evidence="6" id="KW-0227">DNA damage</keyword>
<comment type="catalytic activity">
    <reaction evidence="1">
        <text>Hydrolysis of DNA containing ring-opened 7-methylguanine residues, releasing 2,6-diamino-4-hydroxy-5-(N-methyl)formamidopyrimidine.</text>
        <dbReference type="EC" id="3.2.2.23"/>
    </reaction>
</comment>
<dbReference type="InterPro" id="IPR015887">
    <property type="entry name" value="DNA_glyclase_Znf_dom_DNA_BS"/>
</dbReference>
<dbReference type="PANTHER" id="PTHR22993">
    <property type="entry name" value="FORMAMIDOPYRIMIDINE-DNA GLYCOSYLASE"/>
    <property type="match status" value="1"/>
</dbReference>
<dbReference type="SUPFAM" id="SSF57716">
    <property type="entry name" value="Glucocorticoid receptor-like (DNA-binding domain)"/>
    <property type="match status" value="1"/>
</dbReference>
<proteinExistence type="inferred from homology"/>
<dbReference type="RefSeq" id="WP_200254313.1">
    <property type="nucleotide sequence ID" value="NZ_JAENIQ020000002.1"/>
</dbReference>
<evidence type="ECO:0000256" key="14">
    <source>
        <dbReference type="ARBA" id="ARBA00023295"/>
    </source>
</evidence>
<dbReference type="SMART" id="SM00898">
    <property type="entry name" value="Fapy_DNA_glyco"/>
    <property type="match status" value="1"/>
</dbReference>
<comment type="cofactor">
    <cofactor evidence="2">
        <name>Zn(2+)</name>
        <dbReference type="ChEBI" id="CHEBI:29105"/>
    </cofactor>
</comment>
<dbReference type="Proteomes" id="UP001071478">
    <property type="component" value="Unassembled WGS sequence"/>
</dbReference>
<keyword evidence="7 16" id="KW-0863">Zinc-finger</keyword>
<evidence type="ECO:0000256" key="7">
    <source>
        <dbReference type="ARBA" id="ARBA00022771"/>
    </source>
</evidence>
<dbReference type="Gene3D" id="1.10.8.50">
    <property type="match status" value="1"/>
</dbReference>
<dbReference type="GO" id="GO:0006284">
    <property type="term" value="P:base-excision repair"/>
    <property type="evidence" value="ECO:0007669"/>
    <property type="project" value="InterPro"/>
</dbReference>
<dbReference type="AlphaFoldDB" id="A0A9Q4GHT3"/>
<keyword evidence="8 19" id="KW-0378">Hydrolase</keyword>
<dbReference type="NCBIfam" id="TIGR00577">
    <property type="entry name" value="fpg"/>
    <property type="match status" value="1"/>
</dbReference>
<evidence type="ECO:0000313" key="20">
    <source>
        <dbReference type="Proteomes" id="UP001071478"/>
    </source>
</evidence>
<dbReference type="InterPro" id="IPR015886">
    <property type="entry name" value="H2TH_FPG"/>
</dbReference>
<reference evidence="19" key="1">
    <citation type="submission" date="2022-11" db="EMBL/GenBank/DDBJ databases">
        <title>Corynebacterium sp. isolated from Penguins.</title>
        <authorList>
            <person name="Sedlar K."/>
            <person name="Svec P."/>
        </authorList>
    </citation>
    <scope>NUCLEOTIDE SEQUENCE</scope>
    <source>
        <strain evidence="19">P7374</strain>
    </source>
</reference>
<name>A0A9Q4GHT3_9CORY</name>
<dbReference type="GO" id="GO:0140078">
    <property type="term" value="F:class I DNA-(apurinic or apyrimidinic site) endonuclease activity"/>
    <property type="evidence" value="ECO:0007669"/>
    <property type="project" value="UniProtKB-EC"/>
</dbReference>
<keyword evidence="12 19" id="KW-0456">Lyase</keyword>
<evidence type="ECO:0000256" key="13">
    <source>
        <dbReference type="ARBA" id="ARBA00023268"/>
    </source>
</evidence>
<dbReference type="InterPro" id="IPR035937">
    <property type="entry name" value="FPG_N"/>
</dbReference>
<dbReference type="Pfam" id="PF06827">
    <property type="entry name" value="zf-FPG_IleRS"/>
    <property type="match status" value="1"/>
</dbReference>
<keyword evidence="13" id="KW-0511">Multifunctional enzyme</keyword>
<dbReference type="PANTHER" id="PTHR22993:SF9">
    <property type="entry name" value="FORMAMIDOPYRIMIDINE-DNA GLYCOSYLASE"/>
    <property type="match status" value="1"/>
</dbReference>
<comment type="subunit">
    <text evidence="4">Monomer.</text>
</comment>
<dbReference type="CDD" id="cd08966">
    <property type="entry name" value="EcFpg-like_N"/>
    <property type="match status" value="1"/>
</dbReference>
<dbReference type="FunFam" id="1.10.8.50:FF:000003">
    <property type="entry name" value="Formamidopyrimidine-DNA glycosylase"/>
    <property type="match status" value="1"/>
</dbReference>
<dbReference type="InterPro" id="IPR000214">
    <property type="entry name" value="Znf_DNA_glyclase/AP_lyase"/>
</dbReference>
<keyword evidence="14 19" id="KW-0326">Glycosidase</keyword>
<evidence type="ECO:0000256" key="12">
    <source>
        <dbReference type="ARBA" id="ARBA00023239"/>
    </source>
</evidence>
<dbReference type="GO" id="GO:0034039">
    <property type="term" value="F:8-oxo-7,8-dihydroguanine DNA N-glycosylase activity"/>
    <property type="evidence" value="ECO:0007669"/>
    <property type="project" value="TreeGrafter"/>
</dbReference>
<dbReference type="SUPFAM" id="SSF81624">
    <property type="entry name" value="N-terminal domain of MutM-like DNA repair proteins"/>
    <property type="match status" value="1"/>
</dbReference>
<dbReference type="GO" id="GO:0006979">
    <property type="term" value="P:response to oxidative stress"/>
    <property type="evidence" value="ECO:0007669"/>
    <property type="project" value="UniProtKB-ARBA"/>
</dbReference>
<evidence type="ECO:0000256" key="6">
    <source>
        <dbReference type="ARBA" id="ARBA00022763"/>
    </source>
</evidence>
<dbReference type="EC" id="3.2.2.23" evidence="19"/>
<keyword evidence="9" id="KW-0862">Zinc</keyword>
<dbReference type="GO" id="GO:0003684">
    <property type="term" value="F:damaged DNA binding"/>
    <property type="evidence" value="ECO:0007669"/>
    <property type="project" value="InterPro"/>
</dbReference>
<dbReference type="PROSITE" id="PS01242">
    <property type="entry name" value="ZF_FPG_1"/>
    <property type="match status" value="1"/>
</dbReference>
<sequence>MPELPEVETVRAGLANLVTSSRIDRAEVFHPRAARNNAGGATEVSAALRGRGIVSVERRGKFLWLVLSPGDDALLVHLGMSGQMLIKDPGAGADDPNRRHLRARAVLEDGREVWFVDQRTFGYWNTGPLVEGRATTPGRTSRRVPLRVAHIAPDLLETDLDPDDSLVRALKSRDTEIKRLLLAQDLVSGVGNIYADEMLWRARVHPRQRASRMSSRRIGELLCAGSEVMREALVQGGTSFDALYVNVNGDSGYFDRSLMVYGRAGKECPRCGFPIQREHFMNRSSHFCGNCQRRY</sequence>
<dbReference type="EMBL" id="JAPMKU010000001">
    <property type="protein sequence ID" value="MCX7467466.1"/>
    <property type="molecule type" value="Genomic_DNA"/>
</dbReference>
<evidence type="ECO:0000256" key="4">
    <source>
        <dbReference type="ARBA" id="ARBA00011245"/>
    </source>
</evidence>
<dbReference type="InterPro" id="IPR010663">
    <property type="entry name" value="Znf_FPG/IleRS"/>
</dbReference>
<gene>
    <name evidence="19" type="primary">mutM</name>
    <name evidence="19" type="ORF">OS129_01030</name>
</gene>
<evidence type="ECO:0000256" key="9">
    <source>
        <dbReference type="ARBA" id="ARBA00022833"/>
    </source>
</evidence>
<dbReference type="NCBIfam" id="NF002211">
    <property type="entry name" value="PRK01103.1"/>
    <property type="match status" value="1"/>
</dbReference>
<evidence type="ECO:0000256" key="15">
    <source>
        <dbReference type="ARBA" id="ARBA00044632"/>
    </source>
</evidence>
<evidence type="ECO:0000256" key="3">
    <source>
        <dbReference type="ARBA" id="ARBA00009409"/>
    </source>
</evidence>
<dbReference type="SMART" id="SM01232">
    <property type="entry name" value="H2TH"/>
    <property type="match status" value="1"/>
</dbReference>
<evidence type="ECO:0000259" key="18">
    <source>
        <dbReference type="PROSITE" id="PS51068"/>
    </source>
</evidence>
<dbReference type="PROSITE" id="PS51066">
    <property type="entry name" value="ZF_FPG_2"/>
    <property type="match status" value="1"/>
</dbReference>
<comment type="catalytic activity">
    <reaction evidence="15">
        <text>2'-deoxyribonucleotide-(2'-deoxyribose 5'-phosphate)-2'-deoxyribonucleotide-DNA = a 3'-end 2'-deoxyribonucleotide-(2,3-dehydro-2,3-deoxyribose 5'-phosphate)-DNA + a 5'-end 5'-phospho-2'-deoxyribonucleoside-DNA + H(+)</text>
        <dbReference type="Rhea" id="RHEA:66592"/>
        <dbReference type="Rhea" id="RHEA-COMP:13180"/>
        <dbReference type="Rhea" id="RHEA-COMP:16897"/>
        <dbReference type="Rhea" id="RHEA-COMP:17067"/>
        <dbReference type="ChEBI" id="CHEBI:15378"/>
        <dbReference type="ChEBI" id="CHEBI:136412"/>
        <dbReference type="ChEBI" id="CHEBI:157695"/>
        <dbReference type="ChEBI" id="CHEBI:167181"/>
        <dbReference type="EC" id="4.2.99.18"/>
    </reaction>
</comment>
<evidence type="ECO:0000256" key="16">
    <source>
        <dbReference type="PROSITE-ProRule" id="PRU00391"/>
    </source>
</evidence>
<dbReference type="EC" id="4.2.99.18" evidence="19"/>
<feature type="domain" description="Formamidopyrimidine-DNA glycosylase catalytic" evidence="18">
    <location>
        <begin position="2"/>
        <end position="122"/>
    </location>
</feature>
<evidence type="ECO:0000256" key="11">
    <source>
        <dbReference type="ARBA" id="ARBA00023204"/>
    </source>
</evidence>
<protein>
    <submittedName>
        <fullName evidence="19">Bifunctional DNA-formamidopyrimidine glycosylase/DNA-(Apurinic or apyrimidinic site) lyase</fullName>
        <ecNumber evidence="19">3.2.2.23</ecNumber>
        <ecNumber evidence="19">4.2.99.18</ecNumber>
    </submittedName>
</protein>
<keyword evidence="10" id="KW-0238">DNA-binding</keyword>
<evidence type="ECO:0000256" key="10">
    <source>
        <dbReference type="ARBA" id="ARBA00023125"/>
    </source>
</evidence>
<dbReference type="GO" id="GO:0008270">
    <property type="term" value="F:zinc ion binding"/>
    <property type="evidence" value="ECO:0007669"/>
    <property type="project" value="UniProtKB-KW"/>
</dbReference>
<evidence type="ECO:0000259" key="17">
    <source>
        <dbReference type="PROSITE" id="PS51066"/>
    </source>
</evidence>
<dbReference type="GO" id="GO:0003690">
    <property type="term" value="F:double-stranded DNA binding"/>
    <property type="evidence" value="ECO:0007669"/>
    <property type="project" value="UniProtKB-ARBA"/>
</dbReference>
<keyword evidence="11" id="KW-0234">DNA repair</keyword>
<evidence type="ECO:0000256" key="8">
    <source>
        <dbReference type="ARBA" id="ARBA00022801"/>
    </source>
</evidence>
<feature type="domain" description="FPG-type" evidence="17">
    <location>
        <begin position="259"/>
        <end position="293"/>
    </location>
</feature>
<dbReference type="Gene3D" id="3.20.190.10">
    <property type="entry name" value="MutM-like, N-terminal"/>
    <property type="match status" value="1"/>
</dbReference>
<evidence type="ECO:0000256" key="2">
    <source>
        <dbReference type="ARBA" id="ARBA00001947"/>
    </source>
</evidence>
<comment type="similarity">
    <text evidence="3">Belongs to the FPG family.</text>
</comment>